<dbReference type="Proteomes" id="UP000265443">
    <property type="component" value="Unassembled WGS sequence"/>
</dbReference>
<protein>
    <submittedName>
        <fullName evidence="1">Uncharacterized protein</fullName>
    </submittedName>
</protein>
<gene>
    <name evidence="1" type="ORF">Mhypo_01367</name>
</gene>
<sequence length="74" mass="8041">MRKRDLASTSGVSANRERGGVLEVGKGMLTAWLAGFQPVCWVMPLCPLAVVPGHTGFKKTVYKTKNTRGCLFES</sequence>
<evidence type="ECO:0000313" key="1">
    <source>
        <dbReference type="EMBL" id="RIH78825.1"/>
    </source>
</evidence>
<keyword evidence="2" id="KW-1185">Reference proteome</keyword>
<reference evidence="1 2" key="1">
    <citation type="submission" date="2018-08" db="EMBL/GenBank/DDBJ databases">
        <title>Meiothermus hypogaeus DSM 23238 genome sequencing project.</title>
        <authorList>
            <person name="Da Costa M.S."/>
            <person name="Albuquerque L."/>
            <person name="Raposo P."/>
            <person name="Froufe H.J.C."/>
            <person name="Barroso C.S."/>
            <person name="Egas C."/>
        </authorList>
    </citation>
    <scope>NUCLEOTIDE SEQUENCE [LARGE SCALE GENOMIC DNA]</scope>
    <source>
        <strain evidence="1 2">DSM 23238</strain>
    </source>
</reference>
<comment type="caution">
    <text evidence="1">The sequence shown here is derived from an EMBL/GenBank/DDBJ whole genome shotgun (WGS) entry which is preliminary data.</text>
</comment>
<organism evidence="1 2">
    <name type="scientific">Meiothermus hypogaeus</name>
    <dbReference type="NCBI Taxonomy" id="884155"/>
    <lineage>
        <taxon>Bacteria</taxon>
        <taxon>Thermotogati</taxon>
        <taxon>Deinococcota</taxon>
        <taxon>Deinococci</taxon>
        <taxon>Thermales</taxon>
        <taxon>Thermaceae</taxon>
        <taxon>Meiothermus</taxon>
    </lineage>
</organism>
<name>A0ABX9MMU2_9DEIN</name>
<evidence type="ECO:0000313" key="2">
    <source>
        <dbReference type="Proteomes" id="UP000265443"/>
    </source>
</evidence>
<accession>A0ABX9MMU2</accession>
<proteinExistence type="predicted"/>
<dbReference type="EMBL" id="QWKY01000019">
    <property type="protein sequence ID" value="RIH78825.1"/>
    <property type="molecule type" value="Genomic_DNA"/>
</dbReference>